<gene>
    <name evidence="2" type="ORF">CYMTET_3307</name>
</gene>
<feature type="region of interest" description="Disordered" evidence="1">
    <location>
        <begin position="38"/>
        <end position="59"/>
    </location>
</feature>
<comment type="caution">
    <text evidence="2">The sequence shown here is derived from an EMBL/GenBank/DDBJ whole genome shotgun (WGS) entry which is preliminary data.</text>
</comment>
<proteinExistence type="predicted"/>
<name>A0AAE0H3R3_9CHLO</name>
<accession>A0AAE0H3R3</accession>
<evidence type="ECO:0000313" key="2">
    <source>
        <dbReference type="EMBL" id="KAK3289256.1"/>
    </source>
</evidence>
<keyword evidence="3" id="KW-1185">Reference proteome</keyword>
<dbReference type="EMBL" id="LGRX02000190">
    <property type="protein sequence ID" value="KAK3289256.1"/>
    <property type="molecule type" value="Genomic_DNA"/>
</dbReference>
<evidence type="ECO:0000313" key="3">
    <source>
        <dbReference type="Proteomes" id="UP001190700"/>
    </source>
</evidence>
<dbReference type="AlphaFoldDB" id="A0AAE0H3R3"/>
<reference evidence="2 3" key="1">
    <citation type="journal article" date="2015" name="Genome Biol. Evol.">
        <title>Comparative Genomics of a Bacterivorous Green Alga Reveals Evolutionary Causalities and Consequences of Phago-Mixotrophic Mode of Nutrition.</title>
        <authorList>
            <person name="Burns J.A."/>
            <person name="Paasch A."/>
            <person name="Narechania A."/>
            <person name="Kim E."/>
        </authorList>
    </citation>
    <scope>NUCLEOTIDE SEQUENCE [LARGE SCALE GENOMIC DNA]</scope>
    <source>
        <strain evidence="2 3">PLY_AMNH</strain>
    </source>
</reference>
<feature type="compositionally biased region" description="Low complexity" evidence="1">
    <location>
        <begin position="45"/>
        <end position="55"/>
    </location>
</feature>
<evidence type="ECO:0000256" key="1">
    <source>
        <dbReference type="SAM" id="MobiDB-lite"/>
    </source>
</evidence>
<sequence length="205" mass="23071">MPWIGVRLLGTWTSSSESPSPQWATNLLPSLATSLDGSSSEIQFTSPSSTRSSLRPPDDNSTLFDLVDTSGEVNDVYTDVLYGVLVCLAKRGSSARRWLDTSGATAPRDGKRALLEVTKKRLLPREEEPLGHVSDLVDIKFPVDVDPEPSILDYYTAPAKRPRYLLLRGPHYLRERQSDSCWPPWTRYYTRTSARRWSRMLGIAQ</sequence>
<protein>
    <submittedName>
        <fullName evidence="2">Uncharacterized protein</fullName>
    </submittedName>
</protein>
<organism evidence="2 3">
    <name type="scientific">Cymbomonas tetramitiformis</name>
    <dbReference type="NCBI Taxonomy" id="36881"/>
    <lineage>
        <taxon>Eukaryota</taxon>
        <taxon>Viridiplantae</taxon>
        <taxon>Chlorophyta</taxon>
        <taxon>Pyramimonadophyceae</taxon>
        <taxon>Pyramimonadales</taxon>
        <taxon>Pyramimonadaceae</taxon>
        <taxon>Cymbomonas</taxon>
    </lineage>
</organism>
<dbReference type="Proteomes" id="UP001190700">
    <property type="component" value="Unassembled WGS sequence"/>
</dbReference>